<name>A0A0F8A1S8_9HYPO</name>
<evidence type="ECO:0000256" key="1">
    <source>
        <dbReference type="ARBA" id="ARBA00004651"/>
    </source>
</evidence>
<feature type="region of interest" description="Disordered" evidence="6">
    <location>
        <begin position="56"/>
        <end position="75"/>
    </location>
</feature>
<feature type="domain" description="Phosphatidylglycerol lysyltransferase C-terminal" evidence="7">
    <location>
        <begin position="97"/>
        <end position="389"/>
    </location>
</feature>
<protein>
    <recommendedName>
        <fullName evidence="7">Phosphatidylglycerol lysyltransferase C-terminal domain-containing protein</fullName>
    </recommendedName>
</protein>
<comment type="subcellular location">
    <subcellularLocation>
        <location evidence="1">Cell membrane</location>
        <topology evidence="1">Multi-pass membrane protein</topology>
    </subcellularLocation>
</comment>
<dbReference type="InterPro" id="IPR051211">
    <property type="entry name" value="PG_lysyltransferase"/>
</dbReference>
<keyword evidence="3" id="KW-0812">Transmembrane</keyword>
<evidence type="ECO:0000259" key="7">
    <source>
        <dbReference type="Pfam" id="PF09924"/>
    </source>
</evidence>
<dbReference type="GO" id="GO:0016755">
    <property type="term" value="F:aminoacyltransferase activity"/>
    <property type="evidence" value="ECO:0007669"/>
    <property type="project" value="TreeGrafter"/>
</dbReference>
<organism evidence="8 9">
    <name type="scientific">Hirsutella minnesotensis 3608</name>
    <dbReference type="NCBI Taxonomy" id="1043627"/>
    <lineage>
        <taxon>Eukaryota</taxon>
        <taxon>Fungi</taxon>
        <taxon>Dikarya</taxon>
        <taxon>Ascomycota</taxon>
        <taxon>Pezizomycotina</taxon>
        <taxon>Sordariomycetes</taxon>
        <taxon>Hypocreomycetidae</taxon>
        <taxon>Hypocreales</taxon>
        <taxon>Ophiocordycipitaceae</taxon>
        <taxon>Hirsutella</taxon>
    </lineage>
</organism>
<sequence>MTLRGTQQTSGVTTAIPTTVDNTAREVVQRMLWCTKVKPGVNDFSFDCYHSLATSSQTSLSDGSSRRAYSSDGTFGHRCKESEDDDFFRAYLQYSQASHMGVLDPGYKIFTSQRGYGSLLYTIRNRTLVVSGNPLCPPHHFRPLLEELRQFRTANCWRIAFMGVSRTFAEHSQKQGWLVLPFGRERVINPTTNEVLQNKCASKRMASQNRQLLDSKRGGITLGIYAPGINGIELERESELQTIYDDWREERNCKKRGNLQTFVTVFDLFSRRDITFFIYTRDREERINGFAALRTLGASSGFHLDPCIASSSAPRGITDLLVITAMKLLRGPGVSYLSLGYEPFLDLSKVPDKDCATARLAREVYRRVVDSAQLRGKKPYNDKFRPDEELSSGLYIVFPGGTSLLQQAVAVMHVANIKIRRLFV</sequence>
<dbReference type="Pfam" id="PF09924">
    <property type="entry name" value="LPG_synthase_C"/>
    <property type="match status" value="1"/>
</dbReference>
<evidence type="ECO:0000256" key="5">
    <source>
        <dbReference type="ARBA" id="ARBA00023136"/>
    </source>
</evidence>
<dbReference type="OrthoDB" id="5421852at2759"/>
<dbReference type="InterPro" id="IPR024320">
    <property type="entry name" value="LPG_synthase_C"/>
</dbReference>
<accession>A0A0F8A1S8</accession>
<dbReference type="GO" id="GO:0005886">
    <property type="term" value="C:plasma membrane"/>
    <property type="evidence" value="ECO:0007669"/>
    <property type="project" value="UniProtKB-SubCell"/>
</dbReference>
<reference evidence="8 9" key="1">
    <citation type="journal article" date="2014" name="Genome Biol. Evol.">
        <title>Comparative genomics and transcriptomics analyses reveal divergent lifestyle features of nematode endoparasitic fungus Hirsutella minnesotensis.</title>
        <authorList>
            <person name="Lai Y."/>
            <person name="Liu K."/>
            <person name="Zhang X."/>
            <person name="Zhang X."/>
            <person name="Li K."/>
            <person name="Wang N."/>
            <person name="Shu C."/>
            <person name="Wu Y."/>
            <person name="Wang C."/>
            <person name="Bushley K.E."/>
            <person name="Xiang M."/>
            <person name="Liu X."/>
        </authorList>
    </citation>
    <scope>NUCLEOTIDE SEQUENCE [LARGE SCALE GENOMIC DNA]</scope>
    <source>
        <strain evidence="8 9">3608</strain>
    </source>
</reference>
<dbReference type="EMBL" id="KQ030690">
    <property type="protein sequence ID" value="KJZ69669.1"/>
    <property type="molecule type" value="Genomic_DNA"/>
</dbReference>
<evidence type="ECO:0000256" key="4">
    <source>
        <dbReference type="ARBA" id="ARBA00022989"/>
    </source>
</evidence>
<evidence type="ECO:0000256" key="2">
    <source>
        <dbReference type="ARBA" id="ARBA00022475"/>
    </source>
</evidence>
<gene>
    <name evidence="8" type="ORF">HIM_10942</name>
</gene>
<evidence type="ECO:0000256" key="6">
    <source>
        <dbReference type="SAM" id="MobiDB-lite"/>
    </source>
</evidence>
<evidence type="ECO:0000313" key="8">
    <source>
        <dbReference type="EMBL" id="KJZ69669.1"/>
    </source>
</evidence>
<dbReference type="Proteomes" id="UP000054481">
    <property type="component" value="Unassembled WGS sequence"/>
</dbReference>
<keyword evidence="5" id="KW-0472">Membrane</keyword>
<keyword evidence="2" id="KW-1003">Cell membrane</keyword>
<evidence type="ECO:0000313" key="9">
    <source>
        <dbReference type="Proteomes" id="UP000054481"/>
    </source>
</evidence>
<dbReference type="GO" id="GO:0055091">
    <property type="term" value="P:phospholipid homeostasis"/>
    <property type="evidence" value="ECO:0007669"/>
    <property type="project" value="TreeGrafter"/>
</dbReference>
<evidence type="ECO:0000256" key="3">
    <source>
        <dbReference type="ARBA" id="ARBA00022692"/>
    </source>
</evidence>
<dbReference type="PANTHER" id="PTHR34697:SF2">
    <property type="entry name" value="PHOSPHATIDYLGLYCEROL LYSYLTRANSFERASE"/>
    <property type="match status" value="1"/>
</dbReference>
<dbReference type="AlphaFoldDB" id="A0A0F8A1S8"/>
<keyword evidence="9" id="KW-1185">Reference proteome</keyword>
<keyword evidence="4" id="KW-1133">Transmembrane helix</keyword>
<proteinExistence type="predicted"/>
<dbReference type="PANTHER" id="PTHR34697">
    <property type="entry name" value="PHOSPHATIDYLGLYCEROL LYSYLTRANSFERASE"/>
    <property type="match status" value="1"/>
</dbReference>